<evidence type="ECO:0000259" key="8">
    <source>
        <dbReference type="Pfam" id="PF18383"/>
    </source>
</evidence>
<evidence type="ECO:0000313" key="10">
    <source>
        <dbReference type="Proteomes" id="UP001642540"/>
    </source>
</evidence>
<keyword evidence="10" id="KW-1185">Reference proteome</keyword>
<keyword evidence="4" id="KW-0969">Cilium</keyword>
<feature type="coiled-coil region" evidence="7">
    <location>
        <begin position="294"/>
        <end position="331"/>
    </location>
</feature>
<dbReference type="PANTHER" id="PTHR15614">
    <property type="entry name" value="INTRAFLAGELLAR TRANSPORT PROTEIN 81 HOMOLOG"/>
    <property type="match status" value="1"/>
</dbReference>
<accession>A0ABP1QFG2</accession>
<keyword evidence="3 7" id="KW-0175">Coiled coil</keyword>
<keyword evidence="2" id="KW-0970">Cilium biogenesis/degradation</keyword>
<dbReference type="InterPro" id="IPR041146">
    <property type="entry name" value="IFT81_CH"/>
</dbReference>
<comment type="similarity">
    <text evidence="6">Belongs to the IFT81 family.</text>
</comment>
<keyword evidence="5" id="KW-0966">Cell projection</keyword>
<proteinExistence type="inferred from homology"/>
<reference evidence="9 10" key="1">
    <citation type="submission" date="2024-08" db="EMBL/GenBank/DDBJ databases">
        <authorList>
            <person name="Cucini C."/>
            <person name="Frati F."/>
        </authorList>
    </citation>
    <scope>NUCLEOTIDE SEQUENCE [LARGE SCALE GENOMIC DNA]</scope>
</reference>
<evidence type="ECO:0000256" key="5">
    <source>
        <dbReference type="ARBA" id="ARBA00023273"/>
    </source>
</evidence>
<name>A0ABP1QFG2_9HEXA</name>
<organism evidence="9 10">
    <name type="scientific">Orchesella dallaii</name>
    <dbReference type="NCBI Taxonomy" id="48710"/>
    <lineage>
        <taxon>Eukaryota</taxon>
        <taxon>Metazoa</taxon>
        <taxon>Ecdysozoa</taxon>
        <taxon>Arthropoda</taxon>
        <taxon>Hexapoda</taxon>
        <taxon>Collembola</taxon>
        <taxon>Entomobryomorpha</taxon>
        <taxon>Entomobryoidea</taxon>
        <taxon>Orchesellidae</taxon>
        <taxon>Orchesellinae</taxon>
        <taxon>Orchesella</taxon>
    </lineage>
</organism>
<dbReference type="InterPro" id="IPR029600">
    <property type="entry name" value="IFT81"/>
</dbReference>
<protein>
    <recommendedName>
        <fullName evidence="8">IFT81 calponin homology domain-containing protein</fullName>
    </recommendedName>
</protein>
<evidence type="ECO:0000256" key="2">
    <source>
        <dbReference type="ARBA" id="ARBA00022794"/>
    </source>
</evidence>
<gene>
    <name evidence="9" type="ORF">ODALV1_LOCUS9405</name>
</gene>
<evidence type="ECO:0000256" key="6">
    <source>
        <dbReference type="ARBA" id="ARBA00043983"/>
    </source>
</evidence>
<dbReference type="InterPro" id="IPR043016">
    <property type="entry name" value="IFT81_N_sf"/>
</dbReference>
<dbReference type="Gene3D" id="1.10.418.70">
    <property type="entry name" value="Intraflagellar transport protein 81, N-terminal domain"/>
    <property type="match status" value="1"/>
</dbReference>
<dbReference type="Proteomes" id="UP001642540">
    <property type="component" value="Unassembled WGS sequence"/>
</dbReference>
<evidence type="ECO:0000313" key="9">
    <source>
        <dbReference type="EMBL" id="CAL8096615.1"/>
    </source>
</evidence>
<comment type="caution">
    <text evidence="9">The sequence shown here is derived from an EMBL/GenBank/DDBJ whole genome shotgun (WGS) entry which is preliminary data.</text>
</comment>
<evidence type="ECO:0000256" key="4">
    <source>
        <dbReference type="ARBA" id="ARBA00023069"/>
    </source>
</evidence>
<evidence type="ECO:0000256" key="3">
    <source>
        <dbReference type="ARBA" id="ARBA00023054"/>
    </source>
</evidence>
<dbReference type="Pfam" id="PF18383">
    <property type="entry name" value="IFT81_CH"/>
    <property type="match status" value="1"/>
</dbReference>
<sequence length="620" mass="72862">MMSMKESEIPKFLAEELSKEPFNLNLNLISFTSLQGDALMRVFQNVLVDIQPQLKDVFAEAKHSEKVEEMMELLRILKFWPKCFDQYTIKTALESVNQEIIWDTMGWLLTRREELKKRAYLSQFLVKVVVPDEFLFDNDMQRCYEEVGEIPEKEVHLQLADQLRQARNETNRLKSQAYVEERKLWVLDKKCYFLHNKSRELQELNSHSSPEGLLERIEQDCEILKFIVHQKIPNDIEETKRKIRAMKLVLSASPELASDLEPTRMRILEIQKDIQSIEMEMKSKDHDASLSFARQKATQNKKRKMELLEDLEELRKDMLEHQNTLREKREQRKRLFPDGVPCLSSRDYKEYVKTMKVKAAKYKAMRAEIGSIQTEIGVLSTTKFLVENEFQESIEKLKELETELGLVGFSCIHERVEQKKGMHENDDESKMRYIYEMSEKARELQERVKAKKADVEPLSRGVIEAKQEIKTLELHGKRLSNAFEAEIGPIMESNKRFETRTNKVKEDIVKYQEEMCRLTAEVPMMKANLQRAQTETELLRANPTSSRSFKNKILTRIVDQERLQKVLSHEMSHLEQTQAKDTKQSEMWTNLLRFLDLKKSLLGNGGNNQENFCDSFGMDV</sequence>
<evidence type="ECO:0000256" key="1">
    <source>
        <dbReference type="ARBA" id="ARBA00004138"/>
    </source>
</evidence>
<dbReference type="EMBL" id="CAXLJM020000028">
    <property type="protein sequence ID" value="CAL8096615.1"/>
    <property type="molecule type" value="Genomic_DNA"/>
</dbReference>
<evidence type="ECO:0000256" key="7">
    <source>
        <dbReference type="SAM" id="Coils"/>
    </source>
</evidence>
<comment type="subcellular location">
    <subcellularLocation>
        <location evidence="1">Cell projection</location>
        <location evidence="1">Cilium</location>
    </subcellularLocation>
</comment>
<dbReference type="PANTHER" id="PTHR15614:SF2">
    <property type="entry name" value="INTRAFLAGELLAR TRANSPORT PROTEIN 81 HOMOLOG"/>
    <property type="match status" value="1"/>
</dbReference>
<feature type="domain" description="IFT81 calponin homology" evidence="8">
    <location>
        <begin position="11"/>
        <end position="128"/>
    </location>
</feature>